<keyword evidence="2" id="KW-1133">Transmembrane helix</keyword>
<gene>
    <name evidence="3" type="ORF">KV112_07120</name>
</gene>
<comment type="caution">
    <text evidence="3">The sequence shown here is derived from an EMBL/GenBank/DDBJ whole genome shotgun (WGS) entry which is preliminary data.</text>
</comment>
<keyword evidence="2" id="KW-0472">Membrane</keyword>
<reference evidence="3 4" key="1">
    <citation type="submission" date="2023-12" db="EMBL/GenBank/DDBJ databases">
        <title>Description of new species of Mycobacterium terrae complex isolated from sewage at the Sao Paulo Zoological Park Foundation in Brazil.</title>
        <authorList>
            <person name="Romagnoli C.L."/>
            <person name="Conceicao E.C."/>
            <person name="Machado E."/>
            <person name="Barreto L.B.P.F."/>
            <person name="Sharma A."/>
            <person name="Silva N.M."/>
            <person name="Marques L.E."/>
            <person name="Juliana M.A."/>
            <person name="Lourenco M.C.S."/>
            <person name="Digiampietri L.A."/>
            <person name="Suffys P.N."/>
            <person name="Viana-Niero C."/>
        </authorList>
    </citation>
    <scope>NUCLEOTIDE SEQUENCE [LARGE SCALE GENOMIC DNA]</scope>
    <source>
        <strain evidence="3 4">MYC123</strain>
    </source>
</reference>
<feature type="region of interest" description="Disordered" evidence="1">
    <location>
        <begin position="1"/>
        <end position="35"/>
    </location>
</feature>
<evidence type="ECO:0000313" key="3">
    <source>
        <dbReference type="EMBL" id="MEB3049500.1"/>
    </source>
</evidence>
<feature type="transmembrane region" description="Helical" evidence="2">
    <location>
        <begin position="42"/>
        <end position="61"/>
    </location>
</feature>
<dbReference type="Proteomes" id="UP001299046">
    <property type="component" value="Unassembled WGS sequence"/>
</dbReference>
<sequence>MSETPASESAPTAKVPKPTSKSKGAGFPKSSAPAQGSSLPTIAALALAVIGIVVGVFGWFYPSSGEKFSDGQRAEAKGKVCEAQAVVRQGTQFNTNLQNPVPGDLAGDLAVGTNARLSLFAGGAYLYQSLEANPAAPDDLTTAARDMANTLESLSINYLAGHAPDDAVQQPLRDQLRGEIDVLDGLCQQQ</sequence>
<evidence type="ECO:0008006" key="5">
    <source>
        <dbReference type="Google" id="ProtNLM"/>
    </source>
</evidence>
<protein>
    <recommendedName>
        <fullName evidence="5">Alanine and proline rich membrane protein</fullName>
    </recommendedName>
</protein>
<dbReference type="EMBL" id="JAYJJT010000006">
    <property type="protein sequence ID" value="MEB3049500.1"/>
    <property type="molecule type" value="Genomic_DNA"/>
</dbReference>
<evidence type="ECO:0000313" key="4">
    <source>
        <dbReference type="Proteomes" id="UP001299046"/>
    </source>
</evidence>
<organism evidence="3 4">
    <name type="scientific">[Mycobacterium] zoologicum</name>
    <dbReference type="NCBI Taxonomy" id="2872311"/>
    <lineage>
        <taxon>Bacteria</taxon>
        <taxon>Bacillati</taxon>
        <taxon>Actinomycetota</taxon>
        <taxon>Actinomycetes</taxon>
        <taxon>Mycobacteriales</taxon>
        <taxon>Mycobacteriaceae</taxon>
        <taxon>Mycolicibacter</taxon>
    </lineage>
</organism>
<keyword evidence="4" id="KW-1185">Reference proteome</keyword>
<accession>A0ABU5YI12</accession>
<proteinExistence type="predicted"/>
<name>A0ABU5YI12_9MYCO</name>
<keyword evidence="2" id="KW-0812">Transmembrane</keyword>
<feature type="compositionally biased region" description="Polar residues" evidence="1">
    <location>
        <begin position="1"/>
        <end position="10"/>
    </location>
</feature>
<evidence type="ECO:0000256" key="2">
    <source>
        <dbReference type="SAM" id="Phobius"/>
    </source>
</evidence>
<evidence type="ECO:0000256" key="1">
    <source>
        <dbReference type="SAM" id="MobiDB-lite"/>
    </source>
</evidence>
<dbReference type="RefSeq" id="WP_224863506.1">
    <property type="nucleotide sequence ID" value="NZ_JAYJJT010000006.1"/>
</dbReference>